<name>A0A6C0LIY4_9ZZZZ</name>
<dbReference type="AlphaFoldDB" id="A0A6C0LIY4"/>
<proteinExistence type="predicted"/>
<sequence length="271" mass="31958">MNGSFLNDDNLKLIWDLINEETALSEKSQIINQNIIQIFRDNLTKFYNEHRESDLFTMNKKYIMFMINCIKKEEQISYKKNSNDLITFKEIQNNKRVKFDDELTRHLNDFKSAIPNEPLVIPDFKIKLEDEPIKEMEKELMEIKAKRNYEIDEINSRVPKPIIQKPSIQTSFVQPPFVQPPFVQKPAIEDSSNNKKYIKILDESPTNNVLNVINLGMDEESSYDDANIFNKLKRTSAPDVSMSNIAFELKRMNERIDNLYKIIEIKNEIKQ</sequence>
<reference evidence="1" key="1">
    <citation type="journal article" date="2020" name="Nature">
        <title>Giant virus diversity and host interactions through global metagenomics.</title>
        <authorList>
            <person name="Schulz F."/>
            <person name="Roux S."/>
            <person name="Paez-Espino D."/>
            <person name="Jungbluth S."/>
            <person name="Walsh D.A."/>
            <person name="Denef V.J."/>
            <person name="McMahon K.D."/>
            <person name="Konstantinidis K.T."/>
            <person name="Eloe-Fadrosh E.A."/>
            <person name="Kyrpides N.C."/>
            <person name="Woyke T."/>
        </authorList>
    </citation>
    <scope>NUCLEOTIDE SEQUENCE</scope>
    <source>
        <strain evidence="1">GVMAG-M-3300027892-73</strain>
    </source>
</reference>
<protein>
    <submittedName>
        <fullName evidence="1">Uncharacterized protein</fullName>
    </submittedName>
</protein>
<organism evidence="1">
    <name type="scientific">viral metagenome</name>
    <dbReference type="NCBI Taxonomy" id="1070528"/>
    <lineage>
        <taxon>unclassified sequences</taxon>
        <taxon>metagenomes</taxon>
        <taxon>organismal metagenomes</taxon>
    </lineage>
</organism>
<accession>A0A6C0LIY4</accession>
<evidence type="ECO:0000313" key="1">
    <source>
        <dbReference type="EMBL" id="QHU30906.1"/>
    </source>
</evidence>
<dbReference type="EMBL" id="MN740521">
    <property type="protein sequence ID" value="QHU30906.1"/>
    <property type="molecule type" value="Genomic_DNA"/>
</dbReference>